<dbReference type="Proteomes" id="UP000316181">
    <property type="component" value="Unassembled WGS sequence"/>
</dbReference>
<feature type="binding site" evidence="4">
    <location>
        <position position="241"/>
    </location>
    <ligand>
        <name>NAD(+)</name>
        <dbReference type="ChEBI" id="CHEBI:57540"/>
    </ligand>
</feature>
<comment type="similarity">
    <text evidence="4">Belongs to the sirtuin family. Class U subfamily.</text>
</comment>
<feature type="binding site" evidence="4">
    <location>
        <position position="112"/>
    </location>
    <ligand>
        <name>nicotinamide</name>
        <dbReference type="ChEBI" id="CHEBI:17154"/>
    </ligand>
</feature>
<feature type="binding site" evidence="4">
    <location>
        <position position="113"/>
    </location>
    <ligand>
        <name>nicotinamide</name>
        <dbReference type="ChEBI" id="CHEBI:17154"/>
    </ligand>
</feature>
<dbReference type="PANTHER" id="PTHR11085">
    <property type="entry name" value="NAD-DEPENDENT PROTEIN DEACYLASE SIRTUIN-5, MITOCHONDRIAL-RELATED"/>
    <property type="match status" value="1"/>
</dbReference>
<comment type="function">
    <text evidence="4">NAD-dependent protein deacetylase which modulates the activities of several enzymes which are inactive in their acetylated form.</text>
</comment>
<evidence type="ECO:0000256" key="2">
    <source>
        <dbReference type="ARBA" id="ARBA00022679"/>
    </source>
</evidence>
<feature type="region of interest" description="Disordered" evidence="6">
    <location>
        <begin position="160"/>
        <end position="195"/>
    </location>
</feature>
<comment type="subcellular location">
    <subcellularLocation>
        <location evidence="4">Cytoplasm</location>
    </subcellularLocation>
</comment>
<name>A0A542SQ82_9MICO</name>
<dbReference type="GO" id="GO:0017136">
    <property type="term" value="F:histone deacetylase activity, NAD-dependent"/>
    <property type="evidence" value="ECO:0007669"/>
    <property type="project" value="TreeGrafter"/>
</dbReference>
<feature type="binding site" evidence="4">
    <location>
        <position position="41"/>
    </location>
    <ligand>
        <name>NAD(+)</name>
        <dbReference type="ChEBI" id="CHEBI:57540"/>
    </ligand>
</feature>
<sequence length="293" mass="31888">MQTMTDRNDQRRLAAVIDASQRIVFFGGAGVSTESGIPDFRSEAGLYKAQREYGYRPEVILSADFFAAQPETFFRYYFENLIYPNARPNAAHRALASLERRGRLLAVVTQNIDGLHQAAGSKAVWELHGSVHRNYCVQCHRPYSLADVMNAAGVSAADLGGSRTHEAKQQPHDGQEPHSQQPHDGQQPHSPQPHGVRVPRCACGGIIRPDVVLYGEGLDSETLDGAARSVRNCDTLIIGGTSLAVYPAAGLVQLFRGDNLVLINLTKTPADQMADLVLHEPIGQALAPFARAL</sequence>
<keyword evidence="9" id="KW-1185">Reference proteome</keyword>
<dbReference type="AlphaFoldDB" id="A0A542SQ82"/>
<feature type="binding site" evidence="4">
    <location>
        <position position="242"/>
    </location>
    <ligand>
        <name>NAD(+)</name>
        <dbReference type="ChEBI" id="CHEBI:57540"/>
    </ligand>
</feature>
<feature type="binding site" evidence="4">
    <location>
        <position position="110"/>
    </location>
    <ligand>
        <name>NAD(+)</name>
        <dbReference type="ChEBI" id="CHEBI:57540"/>
    </ligand>
</feature>
<reference evidence="8 9" key="1">
    <citation type="submission" date="2019-06" db="EMBL/GenBank/DDBJ databases">
        <title>Sequencing the genomes of 1000 actinobacteria strains.</title>
        <authorList>
            <person name="Klenk H.-P."/>
        </authorList>
    </citation>
    <scope>NUCLEOTIDE SEQUENCE [LARGE SCALE GENOMIC DNA]</scope>
    <source>
        <strain evidence="8 9">DSM 10596</strain>
    </source>
</reference>
<dbReference type="Gene3D" id="3.40.50.1220">
    <property type="entry name" value="TPP-binding domain"/>
    <property type="match status" value="1"/>
</dbReference>
<feature type="binding site" evidence="5">
    <location>
        <position position="201"/>
    </location>
    <ligand>
        <name>Zn(2+)</name>
        <dbReference type="ChEBI" id="CHEBI:29105"/>
    </ligand>
</feature>
<feature type="binding site" evidence="4">
    <location>
        <position position="112"/>
    </location>
    <ligand>
        <name>NAD(+)</name>
        <dbReference type="ChEBI" id="CHEBI:57540"/>
    </ligand>
</feature>
<dbReference type="InterPro" id="IPR026590">
    <property type="entry name" value="Ssirtuin_cat_dom"/>
</dbReference>
<feature type="binding site" evidence="4">
    <location>
        <position position="29"/>
    </location>
    <ligand>
        <name>NAD(+)</name>
        <dbReference type="ChEBI" id="CHEBI:57540"/>
    </ligand>
</feature>
<dbReference type="SUPFAM" id="SSF52467">
    <property type="entry name" value="DHS-like NAD/FAD-binding domain"/>
    <property type="match status" value="1"/>
</dbReference>
<feature type="binding site" evidence="5">
    <location>
        <position position="136"/>
    </location>
    <ligand>
        <name>Zn(2+)</name>
        <dbReference type="ChEBI" id="CHEBI:29105"/>
    </ligand>
</feature>
<comment type="caution">
    <text evidence="4">Lacks conserved residue(s) required for the propagation of feature annotation.</text>
</comment>
<feature type="binding site" evidence="4">
    <location>
        <position position="113"/>
    </location>
    <ligand>
        <name>NAD(+)</name>
        <dbReference type="ChEBI" id="CHEBI:57540"/>
    </ligand>
</feature>
<evidence type="ECO:0000256" key="5">
    <source>
        <dbReference type="PROSITE-ProRule" id="PRU00236"/>
    </source>
</evidence>
<evidence type="ECO:0000256" key="6">
    <source>
        <dbReference type="SAM" id="MobiDB-lite"/>
    </source>
</evidence>
<keyword evidence="5" id="KW-0862">Zinc</keyword>
<comment type="caution">
    <text evidence="8">The sequence shown here is derived from an EMBL/GenBank/DDBJ whole genome shotgun (WGS) entry which is preliminary data.</text>
</comment>
<evidence type="ECO:0000256" key="4">
    <source>
        <dbReference type="HAMAP-Rule" id="MF_01968"/>
    </source>
</evidence>
<dbReference type="HAMAP" id="MF_01968">
    <property type="entry name" value="Sirtuin_ClassU"/>
    <property type="match status" value="1"/>
</dbReference>
<feature type="binding site" evidence="4">
    <location>
        <position position="264"/>
    </location>
    <ligand>
        <name>NAD(+)</name>
        <dbReference type="ChEBI" id="CHEBI:57540"/>
    </ligand>
</feature>
<dbReference type="GO" id="GO:0070403">
    <property type="term" value="F:NAD+ binding"/>
    <property type="evidence" value="ECO:0007669"/>
    <property type="project" value="UniProtKB-UniRule"/>
</dbReference>
<evidence type="ECO:0000259" key="7">
    <source>
        <dbReference type="PROSITE" id="PS50305"/>
    </source>
</evidence>
<keyword evidence="3 4" id="KW-0520">NAD</keyword>
<feature type="compositionally biased region" description="Basic and acidic residues" evidence="6">
    <location>
        <begin position="163"/>
        <end position="176"/>
    </location>
</feature>
<dbReference type="CDD" id="cd01407">
    <property type="entry name" value="SIR2-fam"/>
    <property type="match status" value="1"/>
</dbReference>
<feature type="binding site" evidence="4">
    <location>
        <position position="265"/>
    </location>
    <ligand>
        <name>NAD(+)</name>
        <dbReference type="ChEBI" id="CHEBI:57540"/>
    </ligand>
</feature>
<dbReference type="EC" id="2.3.1.286" evidence="4"/>
<dbReference type="InterPro" id="IPR050134">
    <property type="entry name" value="NAD-dep_sirtuin_deacylases"/>
</dbReference>
<feature type="active site" description="Proton acceptor" evidence="4 5">
    <location>
        <position position="128"/>
    </location>
</feature>
<evidence type="ECO:0000313" key="9">
    <source>
        <dbReference type="Proteomes" id="UP000316181"/>
    </source>
</evidence>
<keyword evidence="2 4" id="KW-0808">Transferase</keyword>
<dbReference type="Gene3D" id="3.30.1600.10">
    <property type="entry name" value="SIR2/SIRT2 'Small Domain"/>
    <property type="match status" value="1"/>
</dbReference>
<feature type="binding site" evidence="5">
    <location>
        <position position="203"/>
    </location>
    <ligand>
        <name>Zn(2+)</name>
        <dbReference type="ChEBI" id="CHEBI:29105"/>
    </ligand>
</feature>
<feature type="binding site" evidence="4">
    <location>
        <position position="40"/>
    </location>
    <ligand>
        <name>nicotinamide</name>
        <dbReference type="ChEBI" id="CHEBI:17154"/>
    </ligand>
</feature>
<evidence type="ECO:0000256" key="3">
    <source>
        <dbReference type="ARBA" id="ARBA00023027"/>
    </source>
</evidence>
<evidence type="ECO:0000256" key="1">
    <source>
        <dbReference type="ARBA" id="ARBA00022490"/>
    </source>
</evidence>
<dbReference type="PROSITE" id="PS50305">
    <property type="entry name" value="SIRTUIN"/>
    <property type="match status" value="1"/>
</dbReference>
<feature type="binding site" evidence="5">
    <location>
        <position position="139"/>
    </location>
    <ligand>
        <name>Zn(2+)</name>
        <dbReference type="ChEBI" id="CHEBI:29105"/>
    </ligand>
</feature>
<comment type="catalytic activity">
    <reaction evidence="4">
        <text>N(6)-acetyl-L-lysyl-[protein] + NAD(+) + H2O = 2''-O-acetyl-ADP-D-ribose + nicotinamide + L-lysyl-[protein]</text>
        <dbReference type="Rhea" id="RHEA:43636"/>
        <dbReference type="Rhea" id="RHEA-COMP:9752"/>
        <dbReference type="Rhea" id="RHEA-COMP:10731"/>
        <dbReference type="ChEBI" id="CHEBI:15377"/>
        <dbReference type="ChEBI" id="CHEBI:17154"/>
        <dbReference type="ChEBI" id="CHEBI:29969"/>
        <dbReference type="ChEBI" id="CHEBI:57540"/>
        <dbReference type="ChEBI" id="CHEBI:61930"/>
        <dbReference type="ChEBI" id="CHEBI:83767"/>
        <dbReference type="EC" id="2.3.1.286"/>
    </reaction>
</comment>
<dbReference type="GO" id="GO:0046872">
    <property type="term" value="F:metal ion binding"/>
    <property type="evidence" value="ECO:0007669"/>
    <property type="project" value="UniProtKB-KW"/>
</dbReference>
<dbReference type="InterPro" id="IPR026591">
    <property type="entry name" value="Sirtuin_cat_small_dom_sf"/>
</dbReference>
<organism evidence="8 9">
    <name type="scientific">Rarobacter incanus</name>
    <dbReference type="NCBI Taxonomy" id="153494"/>
    <lineage>
        <taxon>Bacteria</taxon>
        <taxon>Bacillati</taxon>
        <taxon>Actinomycetota</taxon>
        <taxon>Actinomycetes</taxon>
        <taxon>Micrococcales</taxon>
        <taxon>Rarobacteraceae</taxon>
        <taxon>Rarobacter</taxon>
    </lineage>
</organism>
<dbReference type="InterPro" id="IPR028628">
    <property type="entry name" value="Sirtuin_class_U"/>
</dbReference>
<feature type="domain" description="Deacetylase sirtuin-type" evidence="7">
    <location>
        <begin position="3"/>
        <end position="293"/>
    </location>
</feature>
<feature type="binding site" evidence="4">
    <location>
        <position position="40"/>
    </location>
    <ligand>
        <name>NAD(+)</name>
        <dbReference type="ChEBI" id="CHEBI:57540"/>
    </ligand>
</feature>
<dbReference type="EMBL" id="VFNV01000001">
    <property type="protein sequence ID" value="TQK76769.1"/>
    <property type="molecule type" value="Genomic_DNA"/>
</dbReference>
<keyword evidence="5" id="KW-0479">Metal-binding</keyword>
<dbReference type="InterPro" id="IPR003000">
    <property type="entry name" value="Sirtuin"/>
</dbReference>
<dbReference type="Pfam" id="PF02146">
    <property type="entry name" value="SIR2"/>
    <property type="match status" value="1"/>
</dbReference>
<proteinExistence type="inferred from homology"/>
<gene>
    <name evidence="4" type="primary">cobB</name>
    <name evidence="8" type="ORF">FB389_1459</name>
</gene>
<evidence type="ECO:0000313" key="8">
    <source>
        <dbReference type="EMBL" id="TQK76769.1"/>
    </source>
</evidence>
<accession>A0A542SQ82</accession>
<feature type="binding site" evidence="4">
    <location>
        <position position="33"/>
    </location>
    <ligand>
        <name>NAD(+)</name>
        <dbReference type="ChEBI" id="CHEBI:57540"/>
    </ligand>
</feature>
<feature type="binding site" evidence="4">
    <location>
        <position position="282"/>
    </location>
    <ligand>
        <name>NAD(+)</name>
        <dbReference type="ChEBI" id="CHEBI:57540"/>
    </ligand>
</feature>
<feature type="compositionally biased region" description="Polar residues" evidence="6">
    <location>
        <begin position="177"/>
        <end position="189"/>
    </location>
</feature>
<feature type="binding site" evidence="4">
    <location>
        <position position="128"/>
    </location>
    <ligand>
        <name>NAD(+)</name>
        <dbReference type="ChEBI" id="CHEBI:57540"/>
    </ligand>
</feature>
<keyword evidence="1 4" id="KW-0963">Cytoplasm</keyword>
<dbReference type="GO" id="GO:0005737">
    <property type="term" value="C:cytoplasm"/>
    <property type="evidence" value="ECO:0007669"/>
    <property type="project" value="UniProtKB-SubCell"/>
</dbReference>
<protein>
    <recommendedName>
        <fullName evidence="4">NAD-dependent protein deacetylase</fullName>
        <ecNumber evidence="4">2.3.1.286</ecNumber>
    </recommendedName>
    <alternativeName>
        <fullName evidence="4">Regulatory protein SIR2 homolog</fullName>
    </alternativeName>
</protein>
<dbReference type="PANTHER" id="PTHR11085:SF4">
    <property type="entry name" value="NAD-DEPENDENT PROTEIN DEACYLASE"/>
    <property type="match status" value="1"/>
</dbReference>
<dbReference type="InterPro" id="IPR029035">
    <property type="entry name" value="DHS-like_NAD/FAD-binding_dom"/>
</dbReference>